<dbReference type="EMBL" id="HG994370">
    <property type="protein sequence ID" value="CAF2055862.1"/>
    <property type="molecule type" value="Genomic_DNA"/>
</dbReference>
<keyword evidence="1" id="KW-1133">Transmembrane helix</keyword>
<proteinExistence type="predicted"/>
<feature type="transmembrane region" description="Helical" evidence="1">
    <location>
        <begin position="95"/>
        <end position="115"/>
    </location>
</feature>
<organism evidence="2">
    <name type="scientific">Brassica napus</name>
    <name type="common">Rape</name>
    <dbReference type="NCBI Taxonomy" id="3708"/>
    <lineage>
        <taxon>Eukaryota</taxon>
        <taxon>Viridiplantae</taxon>
        <taxon>Streptophyta</taxon>
        <taxon>Embryophyta</taxon>
        <taxon>Tracheophyta</taxon>
        <taxon>Spermatophyta</taxon>
        <taxon>Magnoliopsida</taxon>
        <taxon>eudicotyledons</taxon>
        <taxon>Gunneridae</taxon>
        <taxon>Pentapetalae</taxon>
        <taxon>rosids</taxon>
        <taxon>malvids</taxon>
        <taxon>Brassicales</taxon>
        <taxon>Brassicaceae</taxon>
        <taxon>Brassiceae</taxon>
        <taxon>Brassica</taxon>
    </lineage>
</organism>
<feature type="transmembrane region" description="Helical" evidence="1">
    <location>
        <begin position="121"/>
        <end position="143"/>
    </location>
</feature>
<keyword evidence="1" id="KW-0472">Membrane</keyword>
<protein>
    <submittedName>
        <fullName evidence="2">(rape) hypothetical protein</fullName>
    </submittedName>
</protein>
<gene>
    <name evidence="2" type="ORF">DARMORV10_C06P09300.1</name>
</gene>
<dbReference type="AlphaFoldDB" id="A0A816Q613"/>
<name>A0A816Q613_BRANA</name>
<keyword evidence="1" id="KW-0812">Transmembrane</keyword>
<accession>A0A816Q613</accession>
<sequence length="153" mass="16216">MFGGASARVLASEGFPSLPCLSFLICFIVVLFTLSVLSVALFLESCRRRLRTEFLKLLGGTKAHRGGRLAHCSRLSCGPWSLSTLEVPFNSKSRLASTPACVGVVVFGAGSIVVVHWRSVVYGLFVALLGCSSQSLSLFSAACDQYSSGAMST</sequence>
<feature type="transmembrane region" description="Helical" evidence="1">
    <location>
        <begin position="21"/>
        <end position="43"/>
    </location>
</feature>
<dbReference type="Proteomes" id="UP001295469">
    <property type="component" value="Chromosome C06"/>
</dbReference>
<evidence type="ECO:0000313" key="2">
    <source>
        <dbReference type="EMBL" id="CAF2055862.1"/>
    </source>
</evidence>
<evidence type="ECO:0000256" key="1">
    <source>
        <dbReference type="SAM" id="Phobius"/>
    </source>
</evidence>
<reference evidence="2" key="1">
    <citation type="submission" date="2021-01" db="EMBL/GenBank/DDBJ databases">
        <authorList>
            <consortium name="Genoscope - CEA"/>
            <person name="William W."/>
        </authorList>
    </citation>
    <scope>NUCLEOTIDE SEQUENCE</scope>
</reference>